<keyword evidence="2" id="KW-0378">Hydrolase</keyword>
<dbReference type="Proteomes" id="UP000321172">
    <property type="component" value="Chromosome"/>
</dbReference>
<proteinExistence type="predicted"/>
<dbReference type="InterPro" id="IPR002925">
    <property type="entry name" value="Dienelactn_hydro"/>
</dbReference>
<dbReference type="AlphaFoldDB" id="A0A5B8S3S5"/>
<evidence type="ECO:0000259" key="1">
    <source>
        <dbReference type="Pfam" id="PF01738"/>
    </source>
</evidence>
<dbReference type="Gene3D" id="3.40.50.1820">
    <property type="entry name" value="alpha/beta hydrolase"/>
    <property type="match status" value="1"/>
</dbReference>
<dbReference type="RefSeq" id="WP_147090277.1">
    <property type="nucleotide sequence ID" value="NZ_BAABJD010000006.1"/>
</dbReference>
<dbReference type="Pfam" id="PF01738">
    <property type="entry name" value="DLH"/>
    <property type="match status" value="1"/>
</dbReference>
<dbReference type="SUPFAM" id="SSF53474">
    <property type="entry name" value="alpha/beta-Hydrolases"/>
    <property type="match status" value="1"/>
</dbReference>
<reference evidence="2 3" key="1">
    <citation type="journal article" date="2013" name="J. Microbiol. Biotechnol.">
        <title>Novosphingobium ginsenosidimutans sp. nov., with the ability to convert ginsenoside.</title>
        <authorList>
            <person name="Kim J.K."/>
            <person name="He D."/>
            <person name="Liu Q.M."/>
            <person name="Park H.Y."/>
            <person name="Jung M.S."/>
            <person name="Yoon M.H."/>
            <person name="Kim S.C."/>
            <person name="Im W.T."/>
        </authorList>
    </citation>
    <scope>NUCLEOTIDE SEQUENCE [LARGE SCALE GENOMIC DNA]</scope>
    <source>
        <strain evidence="2 3">FW-6</strain>
    </source>
</reference>
<sequence>MCDDLTAIEEQQALDARGIDRRSFAALGVAGLGVLAAPLAAKAPAGLAEQMVTVTTPDGKLDAFFVHPAKGRHPAVILWPDIAGLREAYKVMARRLAADGHAVLVLNQYYRSAPAPHFDAITQWRTSEGQAKLRPMIPLLTPEAIERDAKAAVAWLDGQKAVDKKRGIGSSGYCMGGPFTVRTAHAVPGRVRAAASFHGGSLVTDKPDSPHQLLKATKAGYLFAIARNDDARSPGDKDALRDAAKAAGRPAEVEVYPADHGWCTIDSPVFDKVQADRAWERMLALFRTL</sequence>
<protein>
    <submittedName>
        <fullName evidence="2">Dienelactone hydrolase family protein</fullName>
    </submittedName>
</protein>
<keyword evidence="3" id="KW-1185">Reference proteome</keyword>
<dbReference type="GO" id="GO:0016787">
    <property type="term" value="F:hydrolase activity"/>
    <property type="evidence" value="ECO:0007669"/>
    <property type="project" value="UniProtKB-KW"/>
</dbReference>
<dbReference type="KEGG" id="ngf:FRF71_08645"/>
<dbReference type="InterPro" id="IPR029058">
    <property type="entry name" value="AB_hydrolase_fold"/>
</dbReference>
<gene>
    <name evidence="2" type="ORF">FRF71_08645</name>
</gene>
<dbReference type="OrthoDB" id="9787933at2"/>
<dbReference type="PANTHER" id="PTHR46623">
    <property type="entry name" value="CARBOXYMETHYLENEBUTENOLIDASE-RELATED"/>
    <property type="match status" value="1"/>
</dbReference>
<dbReference type="PANTHER" id="PTHR46623:SF10">
    <property type="entry name" value="CARBOXYMETHYLENEBUTENOLIDASE HOMOLOG"/>
    <property type="match status" value="1"/>
</dbReference>
<organism evidence="2 3">
    <name type="scientific">Novosphingobium ginsenosidimutans</name>
    <dbReference type="NCBI Taxonomy" id="1176536"/>
    <lineage>
        <taxon>Bacteria</taxon>
        <taxon>Pseudomonadati</taxon>
        <taxon>Pseudomonadota</taxon>
        <taxon>Alphaproteobacteria</taxon>
        <taxon>Sphingomonadales</taxon>
        <taxon>Sphingomonadaceae</taxon>
        <taxon>Novosphingobium</taxon>
    </lineage>
</organism>
<evidence type="ECO:0000313" key="2">
    <source>
        <dbReference type="EMBL" id="QEA16196.1"/>
    </source>
</evidence>
<dbReference type="EMBL" id="CP042345">
    <property type="protein sequence ID" value="QEA16196.1"/>
    <property type="molecule type" value="Genomic_DNA"/>
</dbReference>
<accession>A0A5B8S3S5</accession>
<evidence type="ECO:0000313" key="3">
    <source>
        <dbReference type="Proteomes" id="UP000321172"/>
    </source>
</evidence>
<dbReference type="InterPro" id="IPR051049">
    <property type="entry name" value="Dienelactone_hydrolase-like"/>
</dbReference>
<feature type="domain" description="Dienelactone hydrolase" evidence="1">
    <location>
        <begin position="61"/>
        <end position="288"/>
    </location>
</feature>
<name>A0A5B8S3S5_9SPHN</name>